<evidence type="ECO:0008006" key="4">
    <source>
        <dbReference type="Google" id="ProtNLM"/>
    </source>
</evidence>
<protein>
    <recommendedName>
        <fullName evidence="4">3-carboxymuconate cyclase</fullName>
    </recommendedName>
</protein>
<evidence type="ECO:0000313" key="2">
    <source>
        <dbReference type="EMBL" id="KAJ8061419.1"/>
    </source>
</evidence>
<reference evidence="2" key="1">
    <citation type="submission" date="2022-11" db="EMBL/GenBank/DDBJ databases">
        <title>Genome Resource of Sclerotinia nivalis Strain SnTB1, a Plant Pathogen Isolated from American Ginseng.</title>
        <authorList>
            <person name="Fan S."/>
        </authorList>
    </citation>
    <scope>NUCLEOTIDE SEQUENCE</scope>
    <source>
        <strain evidence="2">SnTB1</strain>
    </source>
</reference>
<dbReference type="AlphaFoldDB" id="A0A9X0AFH7"/>
<name>A0A9X0AFH7_9HELO</name>
<dbReference type="Gene3D" id="2.130.10.10">
    <property type="entry name" value="YVTN repeat-like/Quinoprotein amine dehydrogenase"/>
    <property type="match status" value="2"/>
</dbReference>
<sequence length="400" mass="41986">MHLFQPLLLTSIVLAAAISPRQHSRRAAAYFLDNNPNGSSIIAMEICREDGTLSSPVRTSTGGKGMLALNAPVANSTAAPAIGSQDTLFSQNSIIVSGNKLFTVNTGSKTVAMFSIDPNNSLHPRMIGSPVDTMGEFPAAVAFSSKLKTACVLNGGAIAGVSCFSAHHIKGLSPIGSLRPIDLNQTTPPVGPAGTVSDILFNPSQTTLLASVKGSPVLPGSFIAYPVSKIDRSISTTPILSQPPQVHVAFGISFLGSDHRLAVSDPAIGASLVSISPSFSVTQDVPITIAGEGTVCWAEYNPKNQEIYLMDGGKPNITVVNAKTGIIKKGIQQDDSGLGSLDARLGGDFLYVLKTAPEINVIETKTRRTVQRFNLTSLGSRQGFVGMATWGFDQHEGGEW</sequence>
<proteinExistence type="predicted"/>
<evidence type="ECO:0000256" key="1">
    <source>
        <dbReference type="SAM" id="SignalP"/>
    </source>
</evidence>
<feature type="signal peptide" evidence="1">
    <location>
        <begin position="1"/>
        <end position="17"/>
    </location>
</feature>
<gene>
    <name evidence="2" type="ORF">OCU04_009240</name>
</gene>
<dbReference type="InterPro" id="IPR015943">
    <property type="entry name" value="WD40/YVTN_repeat-like_dom_sf"/>
</dbReference>
<keyword evidence="3" id="KW-1185">Reference proteome</keyword>
<dbReference type="SUPFAM" id="SSF51004">
    <property type="entry name" value="C-terminal (heme d1) domain of cytochrome cd1-nitrite reductase"/>
    <property type="match status" value="1"/>
</dbReference>
<dbReference type="OrthoDB" id="10006285at2759"/>
<dbReference type="EMBL" id="JAPEIS010000011">
    <property type="protein sequence ID" value="KAJ8061419.1"/>
    <property type="molecule type" value="Genomic_DNA"/>
</dbReference>
<keyword evidence="1" id="KW-0732">Signal</keyword>
<dbReference type="InterPro" id="IPR011048">
    <property type="entry name" value="Haem_d1_sf"/>
</dbReference>
<comment type="caution">
    <text evidence="2">The sequence shown here is derived from an EMBL/GenBank/DDBJ whole genome shotgun (WGS) entry which is preliminary data.</text>
</comment>
<accession>A0A9X0AFH7</accession>
<dbReference type="Proteomes" id="UP001152300">
    <property type="component" value="Unassembled WGS sequence"/>
</dbReference>
<evidence type="ECO:0000313" key="3">
    <source>
        <dbReference type="Proteomes" id="UP001152300"/>
    </source>
</evidence>
<feature type="chain" id="PRO_5040900103" description="3-carboxymuconate cyclase" evidence="1">
    <location>
        <begin position="18"/>
        <end position="400"/>
    </location>
</feature>
<organism evidence="2 3">
    <name type="scientific">Sclerotinia nivalis</name>
    <dbReference type="NCBI Taxonomy" id="352851"/>
    <lineage>
        <taxon>Eukaryota</taxon>
        <taxon>Fungi</taxon>
        <taxon>Dikarya</taxon>
        <taxon>Ascomycota</taxon>
        <taxon>Pezizomycotina</taxon>
        <taxon>Leotiomycetes</taxon>
        <taxon>Helotiales</taxon>
        <taxon>Sclerotiniaceae</taxon>
        <taxon>Sclerotinia</taxon>
    </lineage>
</organism>